<name>A0A840NU37_9ACTN</name>
<feature type="compositionally biased region" description="Low complexity" evidence="5">
    <location>
        <begin position="377"/>
        <end position="389"/>
    </location>
</feature>
<accession>A0A840NU37</accession>
<dbReference type="InterPro" id="IPR008271">
    <property type="entry name" value="Ser/Thr_kinase_AS"/>
</dbReference>
<keyword evidence="8" id="KW-0723">Serine/threonine-protein kinase</keyword>
<dbReference type="Gene3D" id="3.30.200.20">
    <property type="entry name" value="Phosphorylase Kinase, domain 1"/>
    <property type="match status" value="1"/>
</dbReference>
<dbReference type="AlphaFoldDB" id="A0A840NU37"/>
<feature type="compositionally biased region" description="Low complexity" evidence="5">
    <location>
        <begin position="359"/>
        <end position="370"/>
    </location>
</feature>
<proteinExistence type="predicted"/>
<keyword evidence="3 8" id="KW-0418">Kinase</keyword>
<dbReference type="CDD" id="cd14014">
    <property type="entry name" value="STKc_PknB_like"/>
    <property type="match status" value="1"/>
</dbReference>
<keyword evidence="6" id="KW-0472">Membrane</keyword>
<reference evidence="8 9" key="1">
    <citation type="submission" date="2020-08" db="EMBL/GenBank/DDBJ databases">
        <title>Genomic Encyclopedia of Type Strains, Phase IV (KMG-IV): sequencing the most valuable type-strain genomes for metagenomic binning, comparative biology and taxonomic classification.</title>
        <authorList>
            <person name="Goeker M."/>
        </authorList>
    </citation>
    <scope>NUCLEOTIDE SEQUENCE [LARGE SCALE GENOMIC DNA]</scope>
    <source>
        <strain evidence="8 9">DSM 45615</strain>
    </source>
</reference>
<keyword evidence="2" id="KW-0547">Nucleotide-binding</keyword>
<feature type="transmembrane region" description="Helical" evidence="6">
    <location>
        <begin position="328"/>
        <end position="351"/>
    </location>
</feature>
<gene>
    <name evidence="8" type="ORF">HNP84_000017</name>
</gene>
<evidence type="ECO:0000256" key="6">
    <source>
        <dbReference type="SAM" id="Phobius"/>
    </source>
</evidence>
<dbReference type="EMBL" id="JACHGN010000001">
    <property type="protein sequence ID" value="MBB5130329.1"/>
    <property type="molecule type" value="Genomic_DNA"/>
</dbReference>
<dbReference type="InterPro" id="IPR000719">
    <property type="entry name" value="Prot_kinase_dom"/>
</dbReference>
<evidence type="ECO:0000313" key="9">
    <source>
        <dbReference type="Proteomes" id="UP000578449"/>
    </source>
</evidence>
<dbReference type="PANTHER" id="PTHR43289:SF34">
    <property type="entry name" value="SERINE_THREONINE-PROTEIN KINASE YBDM-RELATED"/>
    <property type="match status" value="1"/>
</dbReference>
<dbReference type="Pfam" id="PF00069">
    <property type="entry name" value="Pkinase"/>
    <property type="match status" value="1"/>
</dbReference>
<evidence type="ECO:0000256" key="2">
    <source>
        <dbReference type="ARBA" id="ARBA00022741"/>
    </source>
</evidence>
<keyword evidence="9" id="KW-1185">Reference proteome</keyword>
<dbReference type="PROSITE" id="PS00108">
    <property type="entry name" value="PROTEIN_KINASE_ST"/>
    <property type="match status" value="1"/>
</dbReference>
<evidence type="ECO:0000259" key="7">
    <source>
        <dbReference type="PROSITE" id="PS50011"/>
    </source>
</evidence>
<keyword evidence="6" id="KW-0812">Transmembrane</keyword>
<dbReference type="PANTHER" id="PTHR43289">
    <property type="entry name" value="MITOGEN-ACTIVATED PROTEIN KINASE KINASE KINASE 20-RELATED"/>
    <property type="match status" value="1"/>
</dbReference>
<dbReference type="SUPFAM" id="SSF56112">
    <property type="entry name" value="Protein kinase-like (PK-like)"/>
    <property type="match status" value="1"/>
</dbReference>
<sequence>MAAGPLTSPLTPDDPPRLGAYELRGRLGEGGQGVVYLGEGPSGEQVAVKALLRADAESRARLARELAAVESVAPFCTARVLDAALDGPLPYVVSEYVAGPSLAAYVRERGPLRGGELDRLAVGTATALAAIHAAMVVHRDFKPANVLLGPDGPRVVDFGIARPHDATRMTGGLIGTPAYLAPEQVAGQDATPASDVFAWAATMVFAATGHSPFDAGTIPAVLHRVVTHEADLSALPEPLRGLVAAGLAKDPLQRPAARDILIALVDPAAAGATPSTEELAAQGSRIATAATAPTSPSSPSRPSSAATASSPARPASASRPARLPGRPAVAVIAVAVVVAAVALTAGAVAWLRGSSSASPGASGISGASHAPDTAGTPGTPGASAVSSAPATSAPVVGPVLVHDTFVRGAAGGFGVSDTGGEWSVGPPADAYAVHGGSGRITMAEAGTGRSAYLGRLEETHTDLTFTAWADKPATGNGIYISAVGRKVDDAGTYRAHVTLRPHGGVVLQLIRSDADGAEHALLPGQRIPGLTVAAQGQLRVRVQVTGTSPTTVRGKVWAAGAPEPGWQLTATDATPGLQRAGFPGILTYLSGSATNAPVIVLVDDLTVSQVLR</sequence>
<feature type="compositionally biased region" description="Low complexity" evidence="5">
    <location>
        <begin position="287"/>
        <end position="322"/>
    </location>
</feature>
<dbReference type="RefSeq" id="WP_185047241.1">
    <property type="nucleotide sequence ID" value="NZ_BAABIX010000072.1"/>
</dbReference>
<dbReference type="Gene3D" id="1.10.510.10">
    <property type="entry name" value="Transferase(Phosphotransferase) domain 1"/>
    <property type="match status" value="1"/>
</dbReference>
<comment type="caution">
    <text evidence="8">The sequence shown here is derived from an EMBL/GenBank/DDBJ whole genome shotgun (WGS) entry which is preliminary data.</text>
</comment>
<feature type="region of interest" description="Disordered" evidence="5">
    <location>
        <begin position="359"/>
        <end position="389"/>
    </location>
</feature>
<evidence type="ECO:0000313" key="8">
    <source>
        <dbReference type="EMBL" id="MBB5130329.1"/>
    </source>
</evidence>
<evidence type="ECO:0000256" key="3">
    <source>
        <dbReference type="ARBA" id="ARBA00022777"/>
    </source>
</evidence>
<evidence type="ECO:0000256" key="5">
    <source>
        <dbReference type="SAM" id="MobiDB-lite"/>
    </source>
</evidence>
<dbReference type="PROSITE" id="PS50011">
    <property type="entry name" value="PROTEIN_KINASE_DOM"/>
    <property type="match status" value="1"/>
</dbReference>
<protein>
    <submittedName>
        <fullName evidence="8">Serine/threonine protein kinase</fullName>
    </submittedName>
</protein>
<dbReference type="GO" id="GO:0004674">
    <property type="term" value="F:protein serine/threonine kinase activity"/>
    <property type="evidence" value="ECO:0007669"/>
    <property type="project" value="UniProtKB-KW"/>
</dbReference>
<keyword evidence="4" id="KW-0067">ATP-binding</keyword>
<dbReference type="GO" id="GO:0005524">
    <property type="term" value="F:ATP binding"/>
    <property type="evidence" value="ECO:0007669"/>
    <property type="project" value="UniProtKB-KW"/>
</dbReference>
<keyword evidence="1" id="KW-0808">Transferase</keyword>
<dbReference type="InterPro" id="IPR011009">
    <property type="entry name" value="Kinase-like_dom_sf"/>
</dbReference>
<dbReference type="Proteomes" id="UP000578449">
    <property type="component" value="Unassembled WGS sequence"/>
</dbReference>
<evidence type="ECO:0000256" key="4">
    <source>
        <dbReference type="ARBA" id="ARBA00022840"/>
    </source>
</evidence>
<organism evidence="8 9">
    <name type="scientific">Thermocatellispora tengchongensis</name>
    <dbReference type="NCBI Taxonomy" id="1073253"/>
    <lineage>
        <taxon>Bacteria</taxon>
        <taxon>Bacillati</taxon>
        <taxon>Actinomycetota</taxon>
        <taxon>Actinomycetes</taxon>
        <taxon>Streptosporangiales</taxon>
        <taxon>Streptosporangiaceae</taxon>
        <taxon>Thermocatellispora</taxon>
    </lineage>
</organism>
<feature type="region of interest" description="Disordered" evidence="5">
    <location>
        <begin position="275"/>
        <end position="322"/>
    </location>
</feature>
<keyword evidence="6" id="KW-1133">Transmembrane helix</keyword>
<feature type="domain" description="Protein kinase" evidence="7">
    <location>
        <begin position="21"/>
        <end position="269"/>
    </location>
</feature>
<evidence type="ECO:0000256" key="1">
    <source>
        <dbReference type="ARBA" id="ARBA00022679"/>
    </source>
</evidence>